<accession>C6RIH6</accession>
<sequence length="40" mass="4525">MSSFARLLFLRESGRLKNANLSKISAVFNYNAVSFLWTDG</sequence>
<organism evidence="1 2">
    <name type="scientific">Campylobacter showae RM3277</name>
    <dbReference type="NCBI Taxonomy" id="553219"/>
    <lineage>
        <taxon>Bacteria</taxon>
        <taxon>Pseudomonadati</taxon>
        <taxon>Campylobacterota</taxon>
        <taxon>Epsilonproteobacteria</taxon>
        <taxon>Campylobacterales</taxon>
        <taxon>Campylobacteraceae</taxon>
        <taxon>Campylobacter</taxon>
    </lineage>
</organism>
<reference evidence="1 2" key="1">
    <citation type="submission" date="2009-07" db="EMBL/GenBank/DDBJ databases">
        <authorList>
            <person name="Madupu R."/>
            <person name="Sebastian Y."/>
            <person name="Durkin A.S."/>
            <person name="Torralba M."/>
            <person name="Methe B."/>
            <person name="Sutton G.G."/>
            <person name="Strausberg R.L."/>
            <person name="Nelson K.E."/>
        </authorList>
    </citation>
    <scope>NUCLEOTIDE SEQUENCE [LARGE SCALE GENOMIC DNA]</scope>
    <source>
        <strain evidence="1 2">RM3277</strain>
    </source>
</reference>
<comment type="caution">
    <text evidence="1">The sequence shown here is derived from an EMBL/GenBank/DDBJ whole genome shotgun (WGS) entry which is preliminary data.</text>
</comment>
<evidence type="ECO:0000313" key="1">
    <source>
        <dbReference type="EMBL" id="EET78719.1"/>
    </source>
</evidence>
<proteinExistence type="predicted"/>
<protein>
    <submittedName>
        <fullName evidence="1">Uncharacterized protein</fullName>
    </submittedName>
</protein>
<name>C6RIH6_9BACT</name>
<dbReference type="Proteomes" id="UP000003107">
    <property type="component" value="Unassembled WGS sequence"/>
</dbReference>
<evidence type="ECO:0000313" key="2">
    <source>
        <dbReference type="Proteomes" id="UP000003107"/>
    </source>
</evidence>
<keyword evidence="2" id="KW-1185">Reference proteome</keyword>
<gene>
    <name evidence="1" type="ORF">CAMSH0001_1323</name>
</gene>
<dbReference type="EMBL" id="ACVQ01000032">
    <property type="protein sequence ID" value="EET78719.1"/>
    <property type="molecule type" value="Genomic_DNA"/>
</dbReference>
<dbReference type="AlphaFoldDB" id="C6RIH6"/>
<dbReference type="STRING" id="553219.CAMSH0001_1323"/>